<reference evidence="2 3" key="1">
    <citation type="submission" date="2019-06" db="EMBL/GenBank/DDBJ databases">
        <title>Genomics analysis of Aphanomyces spp. identifies a new class of oomycete effector associated with host adaptation.</title>
        <authorList>
            <person name="Gaulin E."/>
        </authorList>
    </citation>
    <scope>NUCLEOTIDE SEQUENCE [LARGE SCALE GENOMIC DNA]</scope>
    <source>
        <strain evidence="2 3">E</strain>
    </source>
</reference>
<dbReference type="Gene3D" id="1.10.340.70">
    <property type="match status" value="1"/>
</dbReference>
<name>A0A6A4Z9B4_APHAT</name>
<organism evidence="2 3">
    <name type="scientific">Aphanomyces astaci</name>
    <name type="common">Crayfish plague agent</name>
    <dbReference type="NCBI Taxonomy" id="112090"/>
    <lineage>
        <taxon>Eukaryota</taxon>
        <taxon>Sar</taxon>
        <taxon>Stramenopiles</taxon>
        <taxon>Oomycota</taxon>
        <taxon>Saprolegniomycetes</taxon>
        <taxon>Saprolegniales</taxon>
        <taxon>Verrucalvaceae</taxon>
        <taxon>Aphanomyces</taxon>
    </lineage>
</organism>
<gene>
    <name evidence="2" type="ORF">AaE_012192</name>
</gene>
<protein>
    <recommendedName>
        <fullName evidence="4">Integrase zinc-binding domain-containing protein</fullName>
    </recommendedName>
</protein>
<sequence>MGCADGLSRLPLEMQEDMKGGPGAVALRWDPEAEEFQTLPLPTGGPRVCAIAKGVVGAVTRSQSQATAAEDPPPYPPGKETPKEGRPEERETSPGPSGSSPGELQPYQDDTYTLPDAVLRREQARDPFGTAMKAYLEENALPLDPSLMRLVSRTSEHYSVKDGVLYRRVVLKSPLRNPHMNLVPVIPVAMTTGVLSLCHDSPLAGHFGRERTLER</sequence>
<evidence type="ECO:0000313" key="2">
    <source>
        <dbReference type="EMBL" id="KAF0711711.1"/>
    </source>
</evidence>
<feature type="region of interest" description="Disordered" evidence="1">
    <location>
        <begin position="62"/>
        <end position="109"/>
    </location>
</feature>
<feature type="compositionally biased region" description="Low complexity" evidence="1">
    <location>
        <begin position="93"/>
        <end position="103"/>
    </location>
</feature>
<dbReference type="AlphaFoldDB" id="A0A6A4Z9B4"/>
<accession>A0A6A4Z9B4</accession>
<feature type="non-terminal residue" evidence="2">
    <location>
        <position position="215"/>
    </location>
</feature>
<dbReference type="Proteomes" id="UP000469452">
    <property type="component" value="Unassembled WGS sequence"/>
</dbReference>
<dbReference type="VEuPathDB" id="FungiDB:H257_18329"/>
<comment type="caution">
    <text evidence="2">The sequence shown here is derived from an EMBL/GenBank/DDBJ whole genome shotgun (WGS) entry which is preliminary data.</text>
</comment>
<feature type="region of interest" description="Disordered" evidence="1">
    <location>
        <begin position="1"/>
        <end position="25"/>
    </location>
</feature>
<evidence type="ECO:0008006" key="4">
    <source>
        <dbReference type="Google" id="ProtNLM"/>
    </source>
</evidence>
<evidence type="ECO:0000256" key="1">
    <source>
        <dbReference type="SAM" id="MobiDB-lite"/>
    </source>
</evidence>
<proteinExistence type="predicted"/>
<feature type="compositionally biased region" description="Basic and acidic residues" evidence="1">
    <location>
        <begin position="80"/>
        <end position="92"/>
    </location>
</feature>
<evidence type="ECO:0000313" key="3">
    <source>
        <dbReference type="Proteomes" id="UP000469452"/>
    </source>
</evidence>
<dbReference type="EMBL" id="VJMI01018031">
    <property type="protein sequence ID" value="KAF0711711.1"/>
    <property type="molecule type" value="Genomic_DNA"/>
</dbReference>